<protein>
    <recommendedName>
        <fullName evidence="7">STI1 domain-containing protein</fullName>
    </recommendedName>
</protein>
<dbReference type="PANTHER" id="PTHR22904">
    <property type="entry name" value="TPR REPEAT CONTAINING PROTEIN"/>
    <property type="match status" value="1"/>
</dbReference>
<dbReference type="FunFam" id="1.25.40.10:FF:000020">
    <property type="entry name" value="Stress-induced phosphoprotein 1"/>
    <property type="match status" value="1"/>
</dbReference>
<dbReference type="Pfam" id="PF17830">
    <property type="entry name" value="STI1-HOP_DP"/>
    <property type="match status" value="1"/>
</dbReference>
<feature type="domain" description="STI1" evidence="7">
    <location>
        <begin position="404"/>
        <end position="443"/>
    </location>
</feature>
<evidence type="ECO:0000256" key="1">
    <source>
        <dbReference type="ARBA" id="ARBA00004496"/>
    </source>
</evidence>
<dbReference type="PROSITE" id="PS50005">
    <property type="entry name" value="TPR"/>
    <property type="match status" value="5"/>
</dbReference>
<feature type="repeat" description="TPR" evidence="6">
    <location>
        <begin position="300"/>
        <end position="333"/>
    </location>
</feature>
<keyword evidence="2" id="KW-0963">Cytoplasm</keyword>
<dbReference type="Proteomes" id="UP000011750">
    <property type="component" value="Chromosome A09"/>
</dbReference>
<dbReference type="InterPro" id="IPR041243">
    <property type="entry name" value="STI1/HOP_DP"/>
</dbReference>
<dbReference type="FunFam" id="1.25.40.10:FF:000010">
    <property type="entry name" value="Stress-induced phosphoprotein 1"/>
    <property type="match status" value="1"/>
</dbReference>
<organism evidence="8 9">
    <name type="scientific">Brassica campestris</name>
    <name type="common">Field mustard</name>
    <dbReference type="NCBI Taxonomy" id="3711"/>
    <lineage>
        <taxon>Eukaryota</taxon>
        <taxon>Viridiplantae</taxon>
        <taxon>Streptophyta</taxon>
        <taxon>Embryophyta</taxon>
        <taxon>Tracheophyta</taxon>
        <taxon>Spermatophyta</taxon>
        <taxon>Magnoliopsida</taxon>
        <taxon>eudicotyledons</taxon>
        <taxon>Gunneridae</taxon>
        <taxon>Pentapetalae</taxon>
        <taxon>rosids</taxon>
        <taxon>malvids</taxon>
        <taxon>Brassicales</taxon>
        <taxon>Brassicaceae</taxon>
        <taxon>Brassiceae</taxon>
        <taxon>Brassica</taxon>
    </lineage>
</organism>
<dbReference type="HOGENOM" id="CLU_000134_46_5_1"/>
<dbReference type="EnsemblPlants" id="Bra026980.1">
    <property type="protein sequence ID" value="Bra026980.1-P"/>
    <property type="gene ID" value="Bra026980"/>
</dbReference>
<dbReference type="KEGG" id="brp:103843138"/>
<reference evidence="8" key="3">
    <citation type="submission" date="2023-03" db="UniProtKB">
        <authorList>
            <consortium name="EnsemblPlants"/>
        </authorList>
    </citation>
    <scope>IDENTIFICATION</scope>
    <source>
        <strain evidence="8">cv. Chiifu-401-42</strain>
    </source>
</reference>
<accession>M4EDX0</accession>
<dbReference type="FunFam" id="1.10.260.100:FF:000002">
    <property type="entry name" value="Stress-induced-phosphoprotein 1 (Hsp70/Hsp90-organizing)"/>
    <property type="match status" value="1"/>
</dbReference>
<feature type="repeat" description="TPR" evidence="6">
    <location>
        <begin position="71"/>
        <end position="104"/>
    </location>
</feature>
<dbReference type="InterPro" id="IPR011990">
    <property type="entry name" value="TPR-like_helical_dom_sf"/>
</dbReference>
<dbReference type="OrthoDB" id="2423701at2759"/>
<evidence type="ECO:0000256" key="3">
    <source>
        <dbReference type="ARBA" id="ARBA00022737"/>
    </source>
</evidence>
<keyword evidence="4 6" id="KW-0802">TPR repeat</keyword>
<dbReference type="InterPro" id="IPR006636">
    <property type="entry name" value="STI1_HS-bd"/>
</dbReference>
<dbReference type="GO" id="GO:0005737">
    <property type="term" value="C:cytoplasm"/>
    <property type="evidence" value="ECO:0007669"/>
    <property type="project" value="UniProtKB-SubCell"/>
</dbReference>
<evidence type="ECO:0000256" key="6">
    <source>
        <dbReference type="PROSITE-ProRule" id="PRU00339"/>
    </source>
</evidence>
<evidence type="ECO:0000256" key="2">
    <source>
        <dbReference type="ARBA" id="ARBA00022490"/>
    </source>
</evidence>
<keyword evidence="9" id="KW-1185">Reference proteome</keyword>
<dbReference type="InterPro" id="IPR019734">
    <property type="entry name" value="TPR_rpt"/>
</dbReference>
<dbReference type="InParanoid" id="M4EDX0"/>
<dbReference type="Gene3D" id="1.10.260.100">
    <property type="match status" value="1"/>
</dbReference>
<evidence type="ECO:0000313" key="9">
    <source>
        <dbReference type="Proteomes" id="UP000011750"/>
    </source>
</evidence>
<dbReference type="Pfam" id="PF13414">
    <property type="entry name" value="TPR_11"/>
    <property type="match status" value="1"/>
</dbReference>
<reference evidence="8 9" key="2">
    <citation type="journal article" date="2018" name="Hortic Res">
        <title>Improved Brassica rapa reference genome by single-molecule sequencing and chromosome conformation capture technologies.</title>
        <authorList>
            <person name="Zhang L."/>
            <person name="Cai X."/>
            <person name="Wu J."/>
            <person name="Liu M."/>
            <person name="Grob S."/>
            <person name="Cheng F."/>
            <person name="Liang J."/>
            <person name="Cai C."/>
            <person name="Liu Z."/>
            <person name="Liu B."/>
            <person name="Wang F."/>
            <person name="Li S."/>
            <person name="Liu F."/>
            <person name="Li X."/>
            <person name="Cheng L."/>
            <person name="Yang W."/>
            <person name="Li M.H."/>
            <person name="Grossniklaus U."/>
            <person name="Zheng H."/>
            <person name="Wang X."/>
        </authorList>
    </citation>
    <scope>NUCLEOTIDE SEQUENCE [LARGE SCALE GENOMIC DNA]</scope>
    <source>
        <strain evidence="8 9">cv. Chiifu-401-42</strain>
    </source>
</reference>
<dbReference type="AlphaFoldDB" id="M4EDX0"/>
<feature type="repeat" description="TPR" evidence="6">
    <location>
        <begin position="126"/>
        <end position="159"/>
    </location>
</feature>
<dbReference type="GO" id="GO:0051879">
    <property type="term" value="F:Hsp90 protein binding"/>
    <property type="evidence" value="ECO:0000318"/>
    <property type="project" value="GO_Central"/>
</dbReference>
<comment type="subcellular location">
    <subcellularLocation>
        <location evidence="1">Cytoplasm</location>
    </subcellularLocation>
</comment>
<dbReference type="eggNOG" id="KOG0548">
    <property type="taxonomic scope" value="Eukaryota"/>
</dbReference>
<reference evidence="8 9" key="1">
    <citation type="journal article" date="2011" name="Nat. Genet.">
        <title>The genome of the mesopolyploid crop species Brassica rapa.</title>
        <authorList>
            <consortium name="Brassica rapa Genome Sequencing Project Consortium"/>
            <person name="Wang X."/>
            <person name="Wang H."/>
            <person name="Wang J."/>
            <person name="Sun R."/>
            <person name="Wu J."/>
            <person name="Liu S."/>
            <person name="Bai Y."/>
            <person name="Mun J.H."/>
            <person name="Bancroft I."/>
            <person name="Cheng F."/>
            <person name="Huang S."/>
            <person name="Li X."/>
            <person name="Hua W."/>
            <person name="Wang J."/>
            <person name="Wang X."/>
            <person name="Freeling M."/>
            <person name="Pires J.C."/>
            <person name="Paterson A.H."/>
            <person name="Chalhoub B."/>
            <person name="Wang B."/>
            <person name="Hayward A."/>
            <person name="Sharpe A.G."/>
            <person name="Park B.S."/>
            <person name="Weisshaar B."/>
            <person name="Liu B."/>
            <person name="Li B."/>
            <person name="Liu B."/>
            <person name="Tong C."/>
            <person name="Song C."/>
            <person name="Duran C."/>
            <person name="Peng C."/>
            <person name="Geng C."/>
            <person name="Koh C."/>
            <person name="Lin C."/>
            <person name="Edwards D."/>
            <person name="Mu D."/>
            <person name="Shen D."/>
            <person name="Soumpourou E."/>
            <person name="Li F."/>
            <person name="Fraser F."/>
            <person name="Conant G."/>
            <person name="Lassalle G."/>
            <person name="King G.J."/>
            <person name="Bonnema G."/>
            <person name="Tang H."/>
            <person name="Wang H."/>
            <person name="Belcram H."/>
            <person name="Zhou H."/>
            <person name="Hirakawa H."/>
            <person name="Abe H."/>
            <person name="Guo H."/>
            <person name="Wang H."/>
            <person name="Jin H."/>
            <person name="Parkin I.A."/>
            <person name="Batley J."/>
            <person name="Kim J.S."/>
            <person name="Just J."/>
            <person name="Li J."/>
            <person name="Xu J."/>
            <person name="Deng J."/>
            <person name="Kim J.A."/>
            <person name="Li J."/>
            <person name="Yu J."/>
            <person name="Meng J."/>
            <person name="Wang J."/>
            <person name="Min J."/>
            <person name="Poulain J."/>
            <person name="Wang J."/>
            <person name="Hatakeyama K."/>
            <person name="Wu K."/>
            <person name="Wang L."/>
            <person name="Fang L."/>
            <person name="Trick M."/>
            <person name="Links M.G."/>
            <person name="Zhao M."/>
            <person name="Jin M."/>
            <person name="Ramchiary N."/>
            <person name="Drou N."/>
            <person name="Berkman P.J."/>
            <person name="Cai Q."/>
            <person name="Huang Q."/>
            <person name="Li R."/>
            <person name="Tabata S."/>
            <person name="Cheng S."/>
            <person name="Zhang S."/>
            <person name="Zhang S."/>
            <person name="Huang S."/>
            <person name="Sato S."/>
            <person name="Sun S."/>
            <person name="Kwon S.J."/>
            <person name="Choi S.R."/>
            <person name="Lee T.H."/>
            <person name="Fan W."/>
            <person name="Zhao X."/>
            <person name="Tan X."/>
            <person name="Xu X."/>
            <person name="Wang Y."/>
            <person name="Qiu Y."/>
            <person name="Yin Y."/>
            <person name="Li Y."/>
            <person name="Du Y."/>
            <person name="Liao Y."/>
            <person name="Lim Y."/>
            <person name="Narusaka Y."/>
            <person name="Wang Y."/>
            <person name="Wang Z."/>
            <person name="Li Z."/>
            <person name="Wang Z."/>
            <person name="Xiong Z."/>
            <person name="Zhang Z."/>
        </authorList>
    </citation>
    <scope>NUCLEOTIDE SEQUENCE [LARGE SCALE GENOMIC DNA]</scope>
    <source>
        <strain evidence="8 9">cv. Chiifu-401-42</strain>
    </source>
</reference>
<dbReference type="Pfam" id="PF13181">
    <property type="entry name" value="TPR_8"/>
    <property type="match status" value="1"/>
</dbReference>
<dbReference type="SMART" id="SM00727">
    <property type="entry name" value="STI1"/>
    <property type="match status" value="1"/>
</dbReference>
<sequence>MADDAAKAQGNAAFSSRDFTSAVIHYTSAIALSPTNHILFSNRSAAYASLRNYADALSDAIKTVDLKPDWAKGYSRLGAAHWGLKQFQEAAAAYTKGLEIDPSNEALRTGLVDAQAMKKQEMKQRAKTANKFGTAAFKKKDFEAAIQHYSTAMEMDDDDIAYITNRAAVYLQMEKYKECIEDCDKAVEKGIELGSDDKMIARVLTRKGTAFVKMAKCSKDYEPAIEAYRRALKVHCTNAEAFNKLKEAERAKQVWERREFIDPKIGDEEREKGDEFFEKKMYADAIKQYTEAIKRNPEDPKAYSNRAACYNKLGAISNGLEDAEKCIELDPKFSGGYIRKAEVEFYLKEYDNAMNTYVEGLNHDPNNQELRHGVTSCIQEINKASRGGLTPAELKERQAKGMEDPEIRNILTDPVIRQVMSDLEENPSAAQTQMKNPVIQSKIQKLISAEIVQMK</sequence>
<dbReference type="OMA" id="WERREFI"/>
<dbReference type="RefSeq" id="XP_009118096.1">
    <property type="nucleotide sequence ID" value="XM_009119848.2"/>
</dbReference>
<dbReference type="SMR" id="M4EDX0"/>
<name>M4EDX0_BRACM</name>
<dbReference type="Gramene" id="Bra026980.1">
    <property type="protein sequence ID" value="Bra026980.1-P"/>
    <property type="gene ID" value="Bra026980"/>
</dbReference>
<evidence type="ECO:0000256" key="4">
    <source>
        <dbReference type="ARBA" id="ARBA00022803"/>
    </source>
</evidence>
<dbReference type="GeneID" id="103843138"/>
<dbReference type="Pfam" id="PF00515">
    <property type="entry name" value="TPR_1"/>
    <property type="match status" value="1"/>
</dbReference>
<dbReference type="STRING" id="51351.M4EDX0"/>
<proteinExistence type="predicted"/>
<feature type="repeat" description="TPR" evidence="6">
    <location>
        <begin position="266"/>
        <end position="299"/>
    </location>
</feature>
<keyword evidence="5" id="KW-0143">Chaperone</keyword>
<feature type="repeat" description="TPR" evidence="6">
    <location>
        <begin position="334"/>
        <end position="367"/>
    </location>
</feature>
<evidence type="ECO:0000259" key="7">
    <source>
        <dbReference type="SMART" id="SM00727"/>
    </source>
</evidence>
<dbReference type="SMART" id="SM00028">
    <property type="entry name" value="TPR"/>
    <property type="match status" value="9"/>
</dbReference>
<dbReference type="SUPFAM" id="SSF48452">
    <property type="entry name" value="TPR-like"/>
    <property type="match status" value="3"/>
</dbReference>
<evidence type="ECO:0000256" key="5">
    <source>
        <dbReference type="ARBA" id="ARBA00023186"/>
    </source>
</evidence>
<dbReference type="Gene3D" id="1.25.40.10">
    <property type="entry name" value="Tetratricopeptide repeat domain"/>
    <property type="match status" value="3"/>
</dbReference>
<dbReference type="PANTHER" id="PTHR22904:SF524">
    <property type="entry name" value="STI1 DOMAIN-CONTAINING PROTEIN"/>
    <property type="match status" value="1"/>
</dbReference>
<keyword evidence="3" id="KW-0677">Repeat</keyword>
<evidence type="ECO:0000313" key="8">
    <source>
        <dbReference type="EnsemblPlants" id="Bra026980.1-P"/>
    </source>
</evidence>